<dbReference type="STRING" id="361041.VW35_09800"/>
<evidence type="ECO:0000313" key="4">
    <source>
        <dbReference type="Proteomes" id="UP000033514"/>
    </source>
</evidence>
<dbReference type="AlphaFoldDB" id="A0A0F5LB01"/>
<dbReference type="HAMAP" id="MF_00048">
    <property type="entry name" value="UPF0102"/>
    <property type="match status" value="1"/>
</dbReference>
<dbReference type="PANTHER" id="PTHR34039">
    <property type="entry name" value="UPF0102 PROTEIN YRAN"/>
    <property type="match status" value="1"/>
</dbReference>
<dbReference type="PATRIC" id="fig|361041.3.peg.1316"/>
<dbReference type="RefSeq" id="WP_046142864.1">
    <property type="nucleotide sequence ID" value="NZ_LAJG01000021.1"/>
</dbReference>
<proteinExistence type="inferred from homology"/>
<protein>
    <recommendedName>
        <fullName evidence="2">UPF0102 protein VW35_09800</fullName>
    </recommendedName>
</protein>
<name>A0A0F5LB01_9HYPH</name>
<comment type="similarity">
    <text evidence="1 2">Belongs to the UPF0102 family.</text>
</comment>
<dbReference type="Pfam" id="PF02021">
    <property type="entry name" value="UPF0102"/>
    <property type="match status" value="1"/>
</dbReference>
<dbReference type="EMBL" id="LAJG01000021">
    <property type="protein sequence ID" value="KKB78787.1"/>
    <property type="molecule type" value="Genomic_DNA"/>
</dbReference>
<dbReference type="NCBIfam" id="TIGR00252">
    <property type="entry name" value="YraN family protein"/>
    <property type="match status" value="1"/>
</dbReference>
<dbReference type="PANTHER" id="PTHR34039:SF1">
    <property type="entry name" value="UPF0102 PROTEIN YRAN"/>
    <property type="match status" value="1"/>
</dbReference>
<dbReference type="NCBIfam" id="NF009151">
    <property type="entry name" value="PRK12497.1-5"/>
    <property type="match status" value="1"/>
</dbReference>
<comment type="caution">
    <text evidence="3">The sequence shown here is derived from an EMBL/GenBank/DDBJ whole genome shotgun (WGS) entry which is preliminary data.</text>
</comment>
<dbReference type="Gene3D" id="3.40.1350.10">
    <property type="match status" value="1"/>
</dbReference>
<gene>
    <name evidence="3" type="ORF">VW35_09800</name>
</gene>
<evidence type="ECO:0000313" key="3">
    <source>
        <dbReference type="EMBL" id="KKB78787.1"/>
    </source>
</evidence>
<evidence type="ECO:0000256" key="2">
    <source>
        <dbReference type="HAMAP-Rule" id="MF_00048"/>
    </source>
</evidence>
<dbReference type="OrthoDB" id="9812968at2"/>
<dbReference type="InterPro" id="IPR011856">
    <property type="entry name" value="tRNA_endonuc-like_dom_sf"/>
</dbReference>
<dbReference type="GO" id="GO:0003676">
    <property type="term" value="F:nucleic acid binding"/>
    <property type="evidence" value="ECO:0007669"/>
    <property type="project" value="InterPro"/>
</dbReference>
<reference evidence="3 4" key="1">
    <citation type="submission" date="2015-03" db="EMBL/GenBank/DDBJ databases">
        <authorList>
            <person name="Hassan Y.I."/>
            <person name="Lepp D."/>
            <person name="Zhou T."/>
        </authorList>
    </citation>
    <scope>NUCLEOTIDE SEQUENCE [LARGE SCALE GENOMIC DNA]</scope>
    <source>
        <strain evidence="3 4">GH2-10</strain>
    </source>
</reference>
<accession>A0A0F5LB01</accession>
<dbReference type="Proteomes" id="UP000033514">
    <property type="component" value="Unassembled WGS sequence"/>
</dbReference>
<dbReference type="SUPFAM" id="SSF52980">
    <property type="entry name" value="Restriction endonuclease-like"/>
    <property type="match status" value="1"/>
</dbReference>
<evidence type="ECO:0000256" key="1">
    <source>
        <dbReference type="ARBA" id="ARBA00006738"/>
    </source>
</evidence>
<sequence length="130" mass="14966">MPPSRSRPSHKKQIAERGGQRGEALAALFLQLKLYRIRHRRYKTPMGEIDLIAERSGTIVFVEVKTRAHHAIEAEALEAVNTWRIVRAAEHWLSRYPAEAEKSCRFDVIFLAPSRWPRHLINAFDAGSRP</sequence>
<dbReference type="InterPro" id="IPR011335">
    <property type="entry name" value="Restrct_endonuc-II-like"/>
</dbReference>
<dbReference type="InterPro" id="IPR003509">
    <property type="entry name" value="UPF0102_YraN-like"/>
</dbReference>
<keyword evidence="4" id="KW-1185">Reference proteome</keyword>
<organism evidence="3 4">
    <name type="scientific">Devosia soli</name>
    <dbReference type="NCBI Taxonomy" id="361041"/>
    <lineage>
        <taxon>Bacteria</taxon>
        <taxon>Pseudomonadati</taxon>
        <taxon>Pseudomonadota</taxon>
        <taxon>Alphaproteobacteria</taxon>
        <taxon>Hyphomicrobiales</taxon>
        <taxon>Devosiaceae</taxon>
        <taxon>Devosia</taxon>
    </lineage>
</organism>